<dbReference type="EMBL" id="JHAC01000011">
    <property type="protein sequence ID" value="EYB69163.1"/>
    <property type="molecule type" value="Genomic_DNA"/>
</dbReference>
<protein>
    <submittedName>
        <fullName evidence="2">Uncharacterized protein</fullName>
    </submittedName>
</protein>
<dbReference type="eggNOG" id="ENOG502ZDU0">
    <property type="taxonomic scope" value="Bacteria"/>
</dbReference>
<dbReference type="STRING" id="1476583.DEIPH_ctg011orf0150"/>
<dbReference type="Proteomes" id="UP000020492">
    <property type="component" value="Unassembled WGS sequence"/>
</dbReference>
<keyword evidence="1" id="KW-0732">Signal</keyword>
<feature type="chain" id="PRO_5001485705" evidence="1">
    <location>
        <begin position="20"/>
        <end position="257"/>
    </location>
</feature>
<dbReference type="RefSeq" id="WP_034354029.1">
    <property type="nucleotide sequence ID" value="NZ_JHAC01000011.1"/>
</dbReference>
<keyword evidence="3" id="KW-1185">Reference proteome</keyword>
<name>A0A016QSY5_9DEIO</name>
<sequence>MTLKPVLTLGLALSALALAAPVRYEMKSYIQNGGKTGPAYAWCDAPDRVLAVTQPAKADLTMPQPASLVTWLKGVKGNPNIDTMQLGPTDAGAGQVYTALTPPGMAVSDTPDSYIHSSNIENVQDPAYRMTHINEFRLDGQSYRCRYVPQAAFLGVTNKRTVIIWDNGKTATYATRNFDGTPGVSVTGGKPINFGSESGWGYQFTTKDGYTYTVTAGDDMRPASARTLALSVSKGGKTLQTEPFLAYSISRPAKEQP</sequence>
<organism evidence="2 3">
    <name type="scientific">Deinococcus phoenicis</name>
    <dbReference type="NCBI Taxonomy" id="1476583"/>
    <lineage>
        <taxon>Bacteria</taxon>
        <taxon>Thermotogati</taxon>
        <taxon>Deinococcota</taxon>
        <taxon>Deinococci</taxon>
        <taxon>Deinococcales</taxon>
        <taxon>Deinococcaceae</taxon>
        <taxon>Deinococcus</taxon>
    </lineage>
</organism>
<reference evidence="2 3" key="1">
    <citation type="submission" date="2014-03" db="EMBL/GenBank/DDBJ databases">
        <title>Draft genome sequence of Deinococcus phoenicis 1P10ME.</title>
        <authorList>
            <person name="Stepanov V.G."/>
            <person name="Vaishampayan P."/>
            <person name="Venkateswaran K."/>
            <person name="Fox G.E."/>
        </authorList>
    </citation>
    <scope>NUCLEOTIDE SEQUENCE [LARGE SCALE GENOMIC DNA]</scope>
    <source>
        <strain evidence="2 3">1P10ME</strain>
    </source>
</reference>
<accession>A0A016QSY5</accession>
<evidence type="ECO:0000256" key="1">
    <source>
        <dbReference type="SAM" id="SignalP"/>
    </source>
</evidence>
<proteinExistence type="predicted"/>
<gene>
    <name evidence="2" type="ORF">DEIPH_ctg011orf0150</name>
</gene>
<dbReference type="PATRIC" id="fig|1476583.3.peg.764"/>
<comment type="caution">
    <text evidence="2">The sequence shown here is derived from an EMBL/GenBank/DDBJ whole genome shotgun (WGS) entry which is preliminary data.</text>
</comment>
<dbReference type="AlphaFoldDB" id="A0A016QSY5"/>
<feature type="signal peptide" evidence="1">
    <location>
        <begin position="1"/>
        <end position="19"/>
    </location>
</feature>
<evidence type="ECO:0000313" key="3">
    <source>
        <dbReference type="Proteomes" id="UP000020492"/>
    </source>
</evidence>
<evidence type="ECO:0000313" key="2">
    <source>
        <dbReference type="EMBL" id="EYB69163.1"/>
    </source>
</evidence>